<evidence type="ECO:0000313" key="10">
    <source>
        <dbReference type="Proteomes" id="UP000542125"/>
    </source>
</evidence>
<dbReference type="SUPFAM" id="SSF50022">
    <property type="entry name" value="ISP domain"/>
    <property type="match status" value="1"/>
</dbReference>
<dbReference type="InterPro" id="IPR015879">
    <property type="entry name" value="Ring_hydroxy_dOase_asu_C_dom"/>
</dbReference>
<comment type="similarity">
    <text evidence="2">Belongs to the bacterial ring-hydroxylating dioxygenase alpha subunit family.</text>
</comment>
<evidence type="ECO:0000256" key="4">
    <source>
        <dbReference type="ARBA" id="ARBA00022723"/>
    </source>
</evidence>
<dbReference type="GO" id="GO:0051537">
    <property type="term" value="F:2 iron, 2 sulfur cluster binding"/>
    <property type="evidence" value="ECO:0007669"/>
    <property type="project" value="UniProtKB-KW"/>
</dbReference>
<dbReference type="EC" id="1.14.12.1" evidence="9"/>
<keyword evidence="7" id="KW-0411">Iron-sulfur</keyword>
<keyword evidence="4" id="KW-0479">Metal-binding</keyword>
<dbReference type="SUPFAM" id="SSF55961">
    <property type="entry name" value="Bet v1-like"/>
    <property type="match status" value="1"/>
</dbReference>
<evidence type="ECO:0000256" key="5">
    <source>
        <dbReference type="ARBA" id="ARBA00023002"/>
    </source>
</evidence>
<feature type="domain" description="Rieske" evidence="8">
    <location>
        <begin position="46"/>
        <end position="161"/>
    </location>
</feature>
<dbReference type="EMBL" id="JACBYR010000001">
    <property type="protein sequence ID" value="NYE81926.1"/>
    <property type="molecule type" value="Genomic_DNA"/>
</dbReference>
<keyword evidence="5 9" id="KW-0560">Oxidoreductase</keyword>
<dbReference type="Gene3D" id="2.102.10.10">
    <property type="entry name" value="Rieske [2Fe-2S] iron-sulphur domain"/>
    <property type="match status" value="1"/>
</dbReference>
<organism evidence="9 10">
    <name type="scientific">Pigmentiphaga litoralis</name>
    <dbReference type="NCBI Taxonomy" id="516702"/>
    <lineage>
        <taxon>Bacteria</taxon>
        <taxon>Pseudomonadati</taxon>
        <taxon>Pseudomonadota</taxon>
        <taxon>Betaproteobacteria</taxon>
        <taxon>Burkholderiales</taxon>
        <taxon>Alcaligenaceae</taxon>
        <taxon>Pigmentiphaga</taxon>
    </lineage>
</organism>
<evidence type="ECO:0000259" key="8">
    <source>
        <dbReference type="PROSITE" id="PS51296"/>
    </source>
</evidence>
<sequence>MDTSSPLRPHGIEWPAQGVSRVPFRVFSDDSLHAEEQEKLFKGDIWSFVGLDIDVPQVGDYKTSTVGETPVVLVRSADDQFSVFVNRCAHRGATLCIEERGSAKRFTCVYHNWSYDLEGQLKTVAFHRGVAGVGGMPEDFDKSQHNLRALRVEVFNGLVFATFSDTVEPLRDFLGPRMCEHMERIFHRKIRVLGSYSQVMHNNWKLYMENVKDSYHASLLHLFFTTFKLNRLSMRGGLVMEGDGGHHISFSQMASDTGAGYDDSTLRAQDDEFKLHDPSLLKSWQEFDDGITHAIQGIFPNLVIQQIQNSLAIRLLVPQGPEKCELLWILFGYEDDTPEQTDIRIALGNLVGPAGLVSLEDGVIGNFVQRALHNETDGETVLEMGGRTVENQESRVSEASVRGFWQRYRRHMNL</sequence>
<keyword evidence="6" id="KW-0408">Iron</keyword>
<dbReference type="PANTHER" id="PTHR43756:SF5">
    <property type="entry name" value="CHOLINE MONOOXYGENASE, CHLOROPLASTIC"/>
    <property type="match status" value="1"/>
</dbReference>
<keyword evidence="9" id="KW-0223">Dioxygenase</keyword>
<evidence type="ECO:0000256" key="7">
    <source>
        <dbReference type="ARBA" id="ARBA00023014"/>
    </source>
</evidence>
<dbReference type="Pfam" id="PF00355">
    <property type="entry name" value="Rieske"/>
    <property type="match status" value="1"/>
</dbReference>
<accession>A0A7Y9IRV5</accession>
<evidence type="ECO:0000313" key="9">
    <source>
        <dbReference type="EMBL" id="NYE81926.1"/>
    </source>
</evidence>
<evidence type="ECO:0000256" key="6">
    <source>
        <dbReference type="ARBA" id="ARBA00023004"/>
    </source>
</evidence>
<keyword evidence="3" id="KW-0001">2Fe-2S</keyword>
<dbReference type="InterPro" id="IPR036922">
    <property type="entry name" value="Rieske_2Fe-2S_sf"/>
</dbReference>
<dbReference type="RefSeq" id="WP_179584330.1">
    <property type="nucleotide sequence ID" value="NZ_JACBYR010000001.1"/>
</dbReference>
<comment type="caution">
    <text evidence="9">The sequence shown here is derived from an EMBL/GenBank/DDBJ whole genome shotgun (WGS) entry which is preliminary data.</text>
</comment>
<dbReference type="GO" id="GO:0005506">
    <property type="term" value="F:iron ion binding"/>
    <property type="evidence" value="ECO:0007669"/>
    <property type="project" value="InterPro"/>
</dbReference>
<evidence type="ECO:0000256" key="1">
    <source>
        <dbReference type="ARBA" id="ARBA00001962"/>
    </source>
</evidence>
<dbReference type="GO" id="GO:0018628">
    <property type="term" value="F:terephthalate 1,2-dioxygenase activity"/>
    <property type="evidence" value="ECO:0007669"/>
    <property type="project" value="UniProtKB-EC"/>
</dbReference>
<dbReference type="InterPro" id="IPR001663">
    <property type="entry name" value="Rng_hydr_dOase-A"/>
</dbReference>
<evidence type="ECO:0000256" key="2">
    <source>
        <dbReference type="ARBA" id="ARBA00008751"/>
    </source>
</evidence>
<dbReference type="PROSITE" id="PS51296">
    <property type="entry name" value="RIESKE"/>
    <property type="match status" value="1"/>
</dbReference>
<dbReference type="PANTHER" id="PTHR43756">
    <property type="entry name" value="CHOLINE MONOOXYGENASE, CHLOROPLASTIC"/>
    <property type="match status" value="1"/>
</dbReference>
<keyword evidence="10" id="KW-1185">Reference proteome</keyword>
<dbReference type="Proteomes" id="UP000542125">
    <property type="component" value="Unassembled WGS sequence"/>
</dbReference>
<name>A0A7Y9IRV5_9BURK</name>
<dbReference type="PRINTS" id="PR00090">
    <property type="entry name" value="RNGDIOXGNASE"/>
</dbReference>
<reference evidence="9 10" key="1">
    <citation type="submission" date="2020-07" db="EMBL/GenBank/DDBJ databases">
        <title>Genomic Encyclopedia of Type Strains, Phase IV (KMG-V): Genome sequencing to study the core and pangenomes of soil and plant-associated prokaryotes.</title>
        <authorList>
            <person name="Whitman W."/>
        </authorList>
    </citation>
    <scope>NUCLEOTIDE SEQUENCE [LARGE SCALE GENOMIC DNA]</scope>
    <source>
        <strain evidence="9 10">SAS40</strain>
    </source>
</reference>
<dbReference type="Gene3D" id="3.90.380.10">
    <property type="entry name" value="Naphthalene 1,2-dioxygenase Alpha Subunit, Chain A, domain 1"/>
    <property type="match status" value="1"/>
</dbReference>
<dbReference type="GO" id="GO:0018618">
    <property type="term" value="F:anthranilate 1,2-dioxygenase (deaminating, decarboxylating) activity"/>
    <property type="evidence" value="ECO:0007669"/>
    <property type="project" value="UniProtKB-EC"/>
</dbReference>
<dbReference type="EC" id="1.14.12.15" evidence="9"/>
<dbReference type="InterPro" id="IPR017941">
    <property type="entry name" value="Rieske_2Fe-2S"/>
</dbReference>
<evidence type="ECO:0000256" key="3">
    <source>
        <dbReference type="ARBA" id="ARBA00022714"/>
    </source>
</evidence>
<dbReference type="Pfam" id="PF00848">
    <property type="entry name" value="Ring_hydroxyl_A"/>
    <property type="match status" value="1"/>
</dbReference>
<proteinExistence type="inferred from homology"/>
<dbReference type="AlphaFoldDB" id="A0A7Y9IRV5"/>
<gene>
    <name evidence="9" type="ORF">FHW18_001197</name>
</gene>
<protein>
    <submittedName>
        <fullName evidence="9">Anthranilate 1,2-dioxygenase large subunit/terephthalate 1,2-dioxygenase oxygenase component alpha subunit</fullName>
        <ecNumber evidence="9">1.14.12.1</ecNumber>
        <ecNumber evidence="9">1.14.12.15</ecNumber>
    </submittedName>
</protein>
<comment type="cofactor">
    <cofactor evidence="1">
        <name>Fe cation</name>
        <dbReference type="ChEBI" id="CHEBI:24875"/>
    </cofactor>
</comment>